<proteinExistence type="predicted"/>
<dbReference type="EMBL" id="BAAFJT010000004">
    <property type="protein sequence ID" value="GAB0188849.1"/>
    <property type="molecule type" value="Genomic_DNA"/>
</dbReference>
<dbReference type="Proteomes" id="UP001623348">
    <property type="component" value="Unassembled WGS sequence"/>
</dbReference>
<keyword evidence="3" id="KW-1185">Reference proteome</keyword>
<organism evidence="2 3">
    <name type="scientific">Grus japonensis</name>
    <name type="common">Japanese crane</name>
    <name type="synonym">Red-crowned crane</name>
    <dbReference type="NCBI Taxonomy" id="30415"/>
    <lineage>
        <taxon>Eukaryota</taxon>
        <taxon>Metazoa</taxon>
        <taxon>Chordata</taxon>
        <taxon>Craniata</taxon>
        <taxon>Vertebrata</taxon>
        <taxon>Euteleostomi</taxon>
        <taxon>Archelosauria</taxon>
        <taxon>Archosauria</taxon>
        <taxon>Dinosauria</taxon>
        <taxon>Saurischia</taxon>
        <taxon>Theropoda</taxon>
        <taxon>Coelurosauria</taxon>
        <taxon>Aves</taxon>
        <taxon>Neognathae</taxon>
        <taxon>Neoaves</taxon>
        <taxon>Gruiformes</taxon>
        <taxon>Gruidae</taxon>
        <taxon>Grus</taxon>
    </lineage>
</organism>
<sequence>MPAGSGMVQLLAWSEPVSDHGSTSVMVYLKRGEKNHQEQLQPERGVRICERNNPADTKVIEEGGAGGAPGTRVEIPLQPLEKAMVRQAVPLQPTEDHGGADIHLQPMEDLTPA</sequence>
<gene>
    <name evidence="2" type="ORF">GRJ2_001350200</name>
</gene>
<evidence type="ECO:0000256" key="1">
    <source>
        <dbReference type="SAM" id="MobiDB-lite"/>
    </source>
</evidence>
<name>A0ABC9WTU3_GRUJA</name>
<accession>A0ABC9WTU3</accession>
<feature type="region of interest" description="Disordered" evidence="1">
    <location>
        <begin position="93"/>
        <end position="113"/>
    </location>
</feature>
<reference evidence="2 3" key="1">
    <citation type="submission" date="2024-06" db="EMBL/GenBank/DDBJ databases">
        <title>The draft genome of Grus japonensis, version 3.</title>
        <authorList>
            <person name="Nabeshima K."/>
            <person name="Suzuki S."/>
            <person name="Onuma M."/>
        </authorList>
    </citation>
    <scope>NUCLEOTIDE SEQUENCE [LARGE SCALE GENOMIC DNA]</scope>
    <source>
        <strain evidence="2 3">451A</strain>
    </source>
</reference>
<comment type="caution">
    <text evidence="2">The sequence shown here is derived from an EMBL/GenBank/DDBJ whole genome shotgun (WGS) entry which is preliminary data.</text>
</comment>
<evidence type="ECO:0000313" key="3">
    <source>
        <dbReference type="Proteomes" id="UP001623348"/>
    </source>
</evidence>
<dbReference type="AlphaFoldDB" id="A0ABC9WTU3"/>
<evidence type="ECO:0000313" key="2">
    <source>
        <dbReference type="EMBL" id="GAB0188849.1"/>
    </source>
</evidence>
<protein>
    <submittedName>
        <fullName evidence="2">Acid sphingomyelinase-like phosphodiesterase 3b</fullName>
    </submittedName>
</protein>